<comment type="subcellular location">
    <subcellularLocation>
        <location evidence="1">Nucleus</location>
    </subcellularLocation>
</comment>
<feature type="domain" description="Origin recognition complex subunit 5 C-terminal" evidence="8">
    <location>
        <begin position="314"/>
        <end position="455"/>
    </location>
</feature>
<evidence type="ECO:0000256" key="2">
    <source>
        <dbReference type="ARBA" id="ARBA00006269"/>
    </source>
</evidence>
<reference evidence="10 11" key="1">
    <citation type="submission" date="2015-01" db="EMBL/GenBank/DDBJ databases">
        <title>The Genome Sequence of Ochroconis gallopava CBS43764.</title>
        <authorList>
            <consortium name="The Broad Institute Genomics Platform"/>
            <person name="Cuomo C."/>
            <person name="de Hoog S."/>
            <person name="Gorbushina A."/>
            <person name="Stielow B."/>
            <person name="Teixiera M."/>
            <person name="Abouelleil A."/>
            <person name="Chapman S.B."/>
            <person name="Priest M."/>
            <person name="Young S.K."/>
            <person name="Wortman J."/>
            <person name="Nusbaum C."/>
            <person name="Birren B."/>
        </authorList>
    </citation>
    <scope>NUCLEOTIDE SEQUENCE [LARGE SCALE GENOMIC DNA]</scope>
    <source>
        <strain evidence="10 11">CBS 43764</strain>
    </source>
</reference>
<evidence type="ECO:0000256" key="6">
    <source>
        <dbReference type="ARBA" id="ARBA00023242"/>
    </source>
</evidence>
<name>A0A0D2AI23_9PEZI</name>
<evidence type="ECO:0000256" key="1">
    <source>
        <dbReference type="ARBA" id="ARBA00004123"/>
    </source>
</evidence>
<evidence type="ECO:0000256" key="3">
    <source>
        <dbReference type="ARBA" id="ARBA00022705"/>
    </source>
</evidence>
<evidence type="ECO:0000259" key="9">
    <source>
        <dbReference type="Pfam" id="PF21639"/>
    </source>
</evidence>
<keyword evidence="5" id="KW-0067">ATP-binding</keyword>
<dbReference type="OrthoDB" id="365981at2759"/>
<evidence type="ECO:0000259" key="8">
    <source>
        <dbReference type="Pfam" id="PF14630"/>
    </source>
</evidence>
<dbReference type="Pfam" id="PF13191">
    <property type="entry name" value="AAA_16"/>
    <property type="match status" value="1"/>
</dbReference>
<dbReference type="Proteomes" id="UP000053259">
    <property type="component" value="Unassembled WGS sequence"/>
</dbReference>
<feature type="domain" description="ORC5 lid" evidence="9">
    <location>
        <begin position="221"/>
        <end position="280"/>
    </location>
</feature>
<dbReference type="PANTHER" id="PTHR12705:SF0">
    <property type="entry name" value="ORIGIN RECOGNITION COMPLEX SUBUNIT 5"/>
    <property type="match status" value="1"/>
</dbReference>
<dbReference type="InterPro" id="IPR041664">
    <property type="entry name" value="AAA_16"/>
</dbReference>
<dbReference type="VEuPathDB" id="FungiDB:PV09_09649"/>
<sequence length="460" mass="50654">MLPEELLLLIDKQFPCRAVQVRTLGALLCNSTARPRNLVIHGLEATGKTLITRAVLETLKIPHAVIDSKECITGRQLLEQTVTTAAGAVETYHHANHAHNGRCENLNSLYVQLSAMLEDGKELVLVFDGIDHQRDAPPTLIPALARFAETISSLTIIFILSVPSPRYYHSPLIPHLHFPPYSRAESIQILSLSPEKIFPDGLDPNAAYTAEQAAEDDAYVWGRFCGVVWDTLAKGAARDLISFRSTCKKLWKPFTAPIVDGTFGTRDFARLMVSRRSLFQDDSVLVHNLVPREVPQKETEKRDTTSSRTMMHDLPYYAKYILCAAYLASFNPAKQDPIFFMRTASSIKKRKRAAGASTSKSSKHRRIPRSLLAPSPFTLDRMLAILHAVVPHTVPQSLDILAQVATLASLRLIVRAGAGAASTGEVDAGSRWRINCAWDVVVGLARGVGFEIGEFVAGGE</sequence>
<dbReference type="PANTHER" id="PTHR12705">
    <property type="entry name" value="ORIGIN RECOGNITION COMPLEX SUBUNIT 5"/>
    <property type="match status" value="1"/>
</dbReference>
<comment type="similarity">
    <text evidence="2">Belongs to the ORC5 family.</text>
</comment>
<dbReference type="InterPro" id="IPR020796">
    <property type="entry name" value="ORC5"/>
</dbReference>
<dbReference type="InParanoid" id="A0A0D2AI23"/>
<dbReference type="GeneID" id="27317622"/>
<dbReference type="Pfam" id="PF21639">
    <property type="entry name" value="ORC5_lid"/>
    <property type="match status" value="1"/>
</dbReference>
<dbReference type="GO" id="GO:0006270">
    <property type="term" value="P:DNA replication initiation"/>
    <property type="evidence" value="ECO:0007669"/>
    <property type="project" value="TreeGrafter"/>
</dbReference>
<dbReference type="Gene3D" id="3.40.50.300">
    <property type="entry name" value="P-loop containing nucleotide triphosphate hydrolases"/>
    <property type="match status" value="1"/>
</dbReference>
<dbReference type="Pfam" id="PF14630">
    <property type="entry name" value="ORC5_C"/>
    <property type="match status" value="1"/>
</dbReference>
<keyword evidence="4" id="KW-0547">Nucleotide-binding</keyword>
<dbReference type="InterPro" id="IPR048866">
    <property type="entry name" value="ORC5_lid"/>
</dbReference>
<gene>
    <name evidence="10" type="ORF">PV09_09649</name>
</gene>
<dbReference type="InterPro" id="IPR047088">
    <property type="entry name" value="ORC5_C"/>
</dbReference>
<evidence type="ECO:0000256" key="5">
    <source>
        <dbReference type="ARBA" id="ARBA00022840"/>
    </source>
</evidence>
<keyword evidence="3" id="KW-0235">DNA replication</keyword>
<protein>
    <submittedName>
        <fullName evidence="10">Uncharacterized protein</fullName>
    </submittedName>
</protein>
<keyword evidence="11" id="KW-1185">Reference proteome</keyword>
<dbReference type="AlphaFoldDB" id="A0A0D2AI23"/>
<feature type="domain" description="Orc1-like AAA ATPase" evidence="7">
    <location>
        <begin position="13"/>
        <end position="156"/>
    </location>
</feature>
<keyword evidence="6" id="KW-0539">Nucleus</keyword>
<dbReference type="STRING" id="253628.A0A0D2AI23"/>
<evidence type="ECO:0000313" key="10">
    <source>
        <dbReference type="EMBL" id="KIV98553.1"/>
    </source>
</evidence>
<dbReference type="EMBL" id="KN847636">
    <property type="protein sequence ID" value="KIV98553.1"/>
    <property type="molecule type" value="Genomic_DNA"/>
</dbReference>
<dbReference type="HOGENOM" id="CLU_028223_2_0_1"/>
<accession>A0A0D2AI23</accession>
<organism evidence="10 11">
    <name type="scientific">Verruconis gallopava</name>
    <dbReference type="NCBI Taxonomy" id="253628"/>
    <lineage>
        <taxon>Eukaryota</taxon>
        <taxon>Fungi</taxon>
        <taxon>Dikarya</taxon>
        <taxon>Ascomycota</taxon>
        <taxon>Pezizomycotina</taxon>
        <taxon>Dothideomycetes</taxon>
        <taxon>Pleosporomycetidae</taxon>
        <taxon>Venturiales</taxon>
        <taxon>Sympoventuriaceae</taxon>
        <taxon>Verruconis</taxon>
    </lineage>
</organism>
<dbReference type="FunCoup" id="A0A0D2AI23">
    <property type="interactions" value="815"/>
</dbReference>
<dbReference type="SUPFAM" id="SSF52540">
    <property type="entry name" value="P-loop containing nucleoside triphosphate hydrolases"/>
    <property type="match status" value="1"/>
</dbReference>
<dbReference type="GO" id="GO:0003688">
    <property type="term" value="F:DNA replication origin binding"/>
    <property type="evidence" value="ECO:0007669"/>
    <property type="project" value="TreeGrafter"/>
</dbReference>
<dbReference type="RefSeq" id="XP_016208423.1">
    <property type="nucleotide sequence ID" value="XM_016363752.1"/>
</dbReference>
<evidence type="ECO:0000256" key="4">
    <source>
        <dbReference type="ARBA" id="ARBA00022741"/>
    </source>
</evidence>
<evidence type="ECO:0000259" key="7">
    <source>
        <dbReference type="Pfam" id="PF13191"/>
    </source>
</evidence>
<dbReference type="InterPro" id="IPR027417">
    <property type="entry name" value="P-loop_NTPase"/>
</dbReference>
<proteinExistence type="inferred from homology"/>
<dbReference type="Gene3D" id="1.10.8.60">
    <property type="match status" value="1"/>
</dbReference>
<dbReference type="GO" id="GO:0005664">
    <property type="term" value="C:nuclear origin of replication recognition complex"/>
    <property type="evidence" value="ECO:0007669"/>
    <property type="project" value="TreeGrafter"/>
</dbReference>
<evidence type="ECO:0000313" key="11">
    <source>
        <dbReference type="Proteomes" id="UP000053259"/>
    </source>
</evidence>